<comment type="caution">
    <text evidence="2">The sequence shown here is derived from an EMBL/GenBank/DDBJ whole genome shotgun (WGS) entry which is preliminary data.</text>
</comment>
<evidence type="ECO:0000313" key="3">
    <source>
        <dbReference type="Proteomes" id="UP001143509"/>
    </source>
</evidence>
<protein>
    <recommendedName>
        <fullName evidence="1">Polymerase nucleotidyl transferase domain-containing protein</fullName>
    </recommendedName>
</protein>
<evidence type="ECO:0000313" key="2">
    <source>
        <dbReference type="EMBL" id="GLK50036.1"/>
    </source>
</evidence>
<dbReference type="InterPro" id="IPR043519">
    <property type="entry name" value="NT_sf"/>
</dbReference>
<name>A0ABQ5TEI9_9CAUL</name>
<reference evidence="2" key="2">
    <citation type="submission" date="2023-01" db="EMBL/GenBank/DDBJ databases">
        <authorList>
            <person name="Sun Q."/>
            <person name="Evtushenko L."/>
        </authorList>
    </citation>
    <scope>NUCLEOTIDE SEQUENCE</scope>
    <source>
        <strain evidence="2">VKM B-1499</strain>
    </source>
</reference>
<dbReference type="Proteomes" id="UP001143509">
    <property type="component" value="Unassembled WGS sequence"/>
</dbReference>
<reference evidence="2" key="1">
    <citation type="journal article" date="2014" name="Int. J. Syst. Evol. Microbiol.">
        <title>Complete genome of a new Firmicutes species belonging to the dominant human colonic microbiota ('Ruminococcus bicirculans') reveals two chromosomes and a selective capacity to utilize plant glucans.</title>
        <authorList>
            <consortium name="NISC Comparative Sequencing Program"/>
            <person name="Wegmann U."/>
            <person name="Louis P."/>
            <person name="Goesmann A."/>
            <person name="Henrissat B."/>
            <person name="Duncan S.H."/>
            <person name="Flint H.J."/>
        </authorList>
    </citation>
    <scope>NUCLEOTIDE SEQUENCE</scope>
    <source>
        <strain evidence="2">VKM B-1499</strain>
    </source>
</reference>
<dbReference type="SUPFAM" id="SSF81301">
    <property type="entry name" value="Nucleotidyltransferase"/>
    <property type="match status" value="1"/>
</dbReference>
<dbReference type="InterPro" id="IPR002934">
    <property type="entry name" value="Polymerase_NTP_transf_dom"/>
</dbReference>
<dbReference type="RefSeq" id="WP_373997420.1">
    <property type="nucleotide sequence ID" value="NZ_CP169067.1"/>
</dbReference>
<proteinExistence type="predicted"/>
<feature type="domain" description="Polymerase nucleotidyl transferase" evidence="1">
    <location>
        <begin position="1"/>
        <end position="64"/>
    </location>
</feature>
<dbReference type="CDD" id="cd05403">
    <property type="entry name" value="NT_KNTase_like"/>
    <property type="match status" value="1"/>
</dbReference>
<keyword evidence="3" id="KW-1185">Reference proteome</keyword>
<dbReference type="Pfam" id="PF01909">
    <property type="entry name" value="NTP_transf_2"/>
    <property type="match status" value="1"/>
</dbReference>
<dbReference type="EMBL" id="BSFD01000011">
    <property type="protein sequence ID" value="GLK50036.1"/>
    <property type="molecule type" value="Genomic_DNA"/>
</dbReference>
<organism evidence="2 3">
    <name type="scientific">Brevundimonas intermedia</name>
    <dbReference type="NCBI Taxonomy" id="74315"/>
    <lineage>
        <taxon>Bacteria</taxon>
        <taxon>Pseudomonadati</taxon>
        <taxon>Pseudomonadota</taxon>
        <taxon>Alphaproteobacteria</taxon>
        <taxon>Caulobacterales</taxon>
        <taxon>Caulobacteraceae</taxon>
        <taxon>Brevundimonas</taxon>
    </lineage>
</organism>
<accession>A0ABQ5TEI9</accession>
<evidence type="ECO:0000259" key="1">
    <source>
        <dbReference type="Pfam" id="PF01909"/>
    </source>
</evidence>
<dbReference type="Gene3D" id="3.30.460.10">
    <property type="entry name" value="Beta Polymerase, domain 2"/>
    <property type="match status" value="1"/>
</dbReference>
<gene>
    <name evidence="2" type="ORF">GCM10017620_30100</name>
</gene>
<sequence>MYLFGSFARDEATELSDIDLAFDVLPEFEMKFSLIDQARIRRELSAELNRKIDFVERSYLRPRIGASAATDMIRIF</sequence>